<proteinExistence type="predicted"/>
<feature type="compositionally biased region" description="Low complexity" evidence="1">
    <location>
        <begin position="1078"/>
        <end position="1113"/>
    </location>
</feature>
<feature type="compositionally biased region" description="Polar residues" evidence="1">
    <location>
        <begin position="1"/>
        <end position="11"/>
    </location>
</feature>
<reference evidence="2" key="1">
    <citation type="submission" date="2021-06" db="EMBL/GenBank/DDBJ databases">
        <title>Genome Sequence of Mortierella hyaline Strain SCG-10, a Cold-Adapted, Nitrate-Reducing Fungus Isolated from Soil in Minnesota, USA.</title>
        <authorList>
            <person name="Aldossari N."/>
        </authorList>
    </citation>
    <scope>NUCLEOTIDE SEQUENCE</scope>
    <source>
        <strain evidence="2">SCG-10</strain>
    </source>
</reference>
<evidence type="ECO:0000313" key="2">
    <source>
        <dbReference type="EMBL" id="KAG9061797.1"/>
    </source>
</evidence>
<dbReference type="Proteomes" id="UP000707451">
    <property type="component" value="Unassembled WGS sequence"/>
</dbReference>
<feature type="compositionally biased region" description="Acidic residues" evidence="1">
    <location>
        <begin position="212"/>
        <end position="231"/>
    </location>
</feature>
<feature type="compositionally biased region" description="Polar residues" evidence="1">
    <location>
        <begin position="185"/>
        <end position="194"/>
    </location>
</feature>
<protein>
    <submittedName>
        <fullName evidence="2">Uncharacterized protein</fullName>
    </submittedName>
</protein>
<feature type="region of interest" description="Disordered" evidence="1">
    <location>
        <begin position="1"/>
        <end position="24"/>
    </location>
</feature>
<feature type="region of interest" description="Disordered" evidence="1">
    <location>
        <begin position="1068"/>
        <end position="1117"/>
    </location>
</feature>
<evidence type="ECO:0000313" key="3">
    <source>
        <dbReference type="Proteomes" id="UP000707451"/>
    </source>
</evidence>
<gene>
    <name evidence="2" type="ORF">KI688_006948</name>
</gene>
<organism evidence="2 3">
    <name type="scientific">Linnemannia hyalina</name>
    <dbReference type="NCBI Taxonomy" id="64524"/>
    <lineage>
        <taxon>Eukaryota</taxon>
        <taxon>Fungi</taxon>
        <taxon>Fungi incertae sedis</taxon>
        <taxon>Mucoromycota</taxon>
        <taxon>Mortierellomycotina</taxon>
        <taxon>Mortierellomycetes</taxon>
        <taxon>Mortierellales</taxon>
        <taxon>Mortierellaceae</taxon>
        <taxon>Linnemannia</taxon>
    </lineage>
</organism>
<sequence>MANEQLPTNTITPPPLATGASLPLTSTTSTSAVETYFQTFRSEREKKGNIRIPVVQHPTLRDLYVIWTDITDCFPGATRVQFDNVFVPMLRDKRCYRVKPHGIRYHPGIVLDVVYGDNSYRRTIKNSDHTTPLINNYSTSAPTGYTINGTGTPTTVILAPAVPTPKGRDSALGLVNGKAALGQAVSQDAATPNEGSLLEESDDGDLNAREEDLEDDYDDHDVLGEGEDDTEHQEVEINEVVPAPVDKEQSPQQSVVVQPTTTTTTTQLVETEVIEGVKKQGGDIVLPTREEISNAVATAVQGPSAAAIAAAEAAIAAAGATGTTKALLVAVQEIASALMSESTQRDIPHKRAPRIGPLLVADLVEHRVKDMIKSRFTWSDLGHSRFFCFLPIIRGPTVTVTKATKTGITTTTQTVPNYDAKIYSDTKFDFFYICDCGDIPGFENRWFPHWNIKDDEHYIEHHHSRAAAESLSQQQIDLMIPIVGEYVMGVLEILKYGLYIENVLKVPAQASPDSQKRLSLAIKYLESKGIMSCEKYKAEAFSDPESVVSAFSLDGLKPIAPLDKEASKKFEGMLVQHRWEKYDEMNPYRTTAGDTRWVCLAHWYDMSPQKEWVLANKFSNNPSSTKSKYDTVQGVFSAELTNIQRTREYFQLAERLTTTPMFRLMLNWDLAPEEMDEISASLGRLTAAGVLVRVKNTIGSIGTHGNHHSSGSVLGFGTPYIQLAMAALRNPKIDIFRMIQRLRDDETEYPIYHERDFLKEASLSMDGLTYFSRAAKDGRVKASIKVTDIDRAAKTVRGLAKGLHRFSELCLSIESVWKEVTIKFAAPDSGKPGCDVEDTDYINGDMRTFFEKRQGCDEIKYDCYGMPDNRFIGFKCLTKVRIGFSLATDLTKLRDIISLNRNLREVDLENMTKDDPSQIYESCKALLAIHPTIKSFEVRQRHKNKTPSSFEWKYPNDSAKMRVAITCFEGDKVQAMFQRYASVLETLSLEQIQPSDATVLEKSMRPKKRPMVLRRFSVMDVHLLDPAVIEDLKKIILRSNFEDLTVAGSVLGKRSVPDHEADAEALLETSKRAGRQGGTSNKSSRNSGSKSSINSNGSANGNSNSSSGNNKNGKGSKDTAMDDMACAMVWGDFLMAIRSKLTHLSVWGKGTHLLLKILDSRMSESMEMPLLDELSISGDWEQSLFECRWMEGILRSKSKQAIEASAAAAAAGLSAPGAAPVLTQPIKQLHIMDLTVMPDEWEKMLKYLDFSKITRLDVRQKNAIIHKTYQWFVEALPAGQMKSRCSIAIHDDGTLDGETILAYEEIIRGKACGQNVMIMVNGYHIFT</sequence>
<accession>A0A9P8BQC2</accession>
<feature type="region of interest" description="Disordered" evidence="1">
    <location>
        <begin position="185"/>
        <end position="204"/>
    </location>
</feature>
<evidence type="ECO:0000256" key="1">
    <source>
        <dbReference type="SAM" id="MobiDB-lite"/>
    </source>
</evidence>
<feature type="region of interest" description="Disordered" evidence="1">
    <location>
        <begin position="212"/>
        <end position="233"/>
    </location>
</feature>
<keyword evidence="3" id="KW-1185">Reference proteome</keyword>
<dbReference type="EMBL" id="JAHRHY010000022">
    <property type="protein sequence ID" value="KAG9061797.1"/>
    <property type="molecule type" value="Genomic_DNA"/>
</dbReference>
<name>A0A9P8BQC2_9FUNG</name>
<dbReference type="OrthoDB" id="2383980at2759"/>
<comment type="caution">
    <text evidence="2">The sequence shown here is derived from an EMBL/GenBank/DDBJ whole genome shotgun (WGS) entry which is preliminary data.</text>
</comment>